<dbReference type="PANTHER" id="PTHR38034">
    <property type="entry name" value="INNER MEMBRANE PROTEIN YPJD"/>
    <property type="match status" value="1"/>
</dbReference>
<dbReference type="OrthoDB" id="2417400at2"/>
<keyword evidence="1" id="KW-0472">Membrane</keyword>
<protein>
    <recommendedName>
        <fullName evidence="2">Cytochrome c assembly protein domain-containing protein</fullName>
    </recommendedName>
</protein>
<dbReference type="AlphaFoldDB" id="A0A0P9CU66"/>
<accession>A0A0P9CU66</accession>
<dbReference type="Pfam" id="PF01578">
    <property type="entry name" value="Cytochrom_C_asm"/>
    <property type="match status" value="1"/>
</dbReference>
<proteinExistence type="predicted"/>
<feature type="transmembrane region" description="Helical" evidence="1">
    <location>
        <begin position="69"/>
        <end position="89"/>
    </location>
</feature>
<sequence>MLWGRALFDAFVALYAVSLVLLFIETVQPRRAVNRAALVLLFASFCLETGFFLRQLWQSGTVPLYTPFDVVLLLVWFIMLVAVVVNALFRVDILVFLANLLGFLIVAFAAFASSGHVAYTAPKGDLLALHIAMAVGSYGAFTFAFVFSVMYLLQQRMLRSKRFGHLFFRLPALHKLDLNATRSLILGFGLLIVAIILGVVWGKLTTGWRFFMDPKVWSTGIVAVMYGILLTLRLRMGWGASRLVWYSIVCFIGLAINFILISKFSIYHRAL</sequence>
<dbReference type="EMBL" id="LJCO01000054">
    <property type="protein sequence ID" value="KPV43215.1"/>
    <property type="molecule type" value="Genomic_DNA"/>
</dbReference>
<dbReference type="Proteomes" id="UP000050482">
    <property type="component" value="Unassembled WGS sequence"/>
</dbReference>
<dbReference type="GO" id="GO:0017004">
    <property type="term" value="P:cytochrome complex assembly"/>
    <property type="evidence" value="ECO:0007669"/>
    <property type="project" value="InterPro"/>
</dbReference>
<feature type="transmembrane region" description="Helical" evidence="1">
    <location>
        <begin position="184"/>
        <end position="204"/>
    </location>
</feature>
<comment type="caution">
    <text evidence="3">The sequence shown here is derived from an EMBL/GenBank/DDBJ whole genome shotgun (WGS) entry which is preliminary data.</text>
</comment>
<name>A0A0P9CU66_9BACL</name>
<feature type="transmembrane region" description="Helical" evidence="1">
    <location>
        <begin position="6"/>
        <end position="24"/>
    </location>
</feature>
<feature type="transmembrane region" description="Helical" evidence="1">
    <location>
        <begin position="96"/>
        <end position="119"/>
    </location>
</feature>
<evidence type="ECO:0000313" key="4">
    <source>
        <dbReference type="Proteomes" id="UP000050482"/>
    </source>
</evidence>
<dbReference type="GO" id="GO:0020037">
    <property type="term" value="F:heme binding"/>
    <property type="evidence" value="ECO:0007669"/>
    <property type="project" value="InterPro"/>
</dbReference>
<keyword evidence="1" id="KW-0812">Transmembrane</keyword>
<feature type="transmembrane region" description="Helical" evidence="1">
    <location>
        <begin position="131"/>
        <end position="153"/>
    </location>
</feature>
<feature type="transmembrane region" description="Helical" evidence="1">
    <location>
        <begin position="216"/>
        <end position="232"/>
    </location>
</feature>
<feature type="domain" description="Cytochrome c assembly protein" evidence="2">
    <location>
        <begin position="70"/>
        <end position="259"/>
    </location>
</feature>
<dbReference type="InterPro" id="IPR052372">
    <property type="entry name" value="YpjD/HemX"/>
</dbReference>
<keyword evidence="4" id="KW-1185">Reference proteome</keyword>
<dbReference type="STRING" id="471514.AN477_13235"/>
<evidence type="ECO:0000256" key="1">
    <source>
        <dbReference type="SAM" id="Phobius"/>
    </source>
</evidence>
<dbReference type="InterPro" id="IPR002541">
    <property type="entry name" value="Cyt_c_assembly"/>
</dbReference>
<organism evidence="3 4">
    <name type="scientific">Alicyclobacillus ferrooxydans</name>
    <dbReference type="NCBI Taxonomy" id="471514"/>
    <lineage>
        <taxon>Bacteria</taxon>
        <taxon>Bacillati</taxon>
        <taxon>Bacillota</taxon>
        <taxon>Bacilli</taxon>
        <taxon>Bacillales</taxon>
        <taxon>Alicyclobacillaceae</taxon>
        <taxon>Alicyclobacillus</taxon>
    </lineage>
</organism>
<keyword evidence="1" id="KW-1133">Transmembrane helix</keyword>
<feature type="transmembrane region" description="Helical" evidence="1">
    <location>
        <begin position="36"/>
        <end position="57"/>
    </location>
</feature>
<evidence type="ECO:0000259" key="2">
    <source>
        <dbReference type="Pfam" id="PF01578"/>
    </source>
</evidence>
<dbReference type="RefSeq" id="WP_054969641.1">
    <property type="nucleotide sequence ID" value="NZ_LJCO01000054.1"/>
</dbReference>
<reference evidence="3 4" key="1">
    <citation type="submission" date="2015-09" db="EMBL/GenBank/DDBJ databases">
        <title>Draft genome sequence of Alicyclobacillus ferrooxydans DSM 22381.</title>
        <authorList>
            <person name="Hemp J."/>
        </authorList>
    </citation>
    <scope>NUCLEOTIDE SEQUENCE [LARGE SCALE GENOMIC DNA]</scope>
    <source>
        <strain evidence="3 4">TC-34</strain>
    </source>
</reference>
<evidence type="ECO:0000313" key="3">
    <source>
        <dbReference type="EMBL" id="KPV43215.1"/>
    </source>
</evidence>
<feature type="transmembrane region" description="Helical" evidence="1">
    <location>
        <begin position="244"/>
        <end position="266"/>
    </location>
</feature>
<dbReference type="PATRIC" id="fig|471514.4.peg.1346"/>
<dbReference type="PANTHER" id="PTHR38034:SF1">
    <property type="entry name" value="INNER MEMBRANE PROTEIN YPJD"/>
    <property type="match status" value="1"/>
</dbReference>
<gene>
    <name evidence="3" type="ORF">AN477_13235</name>
</gene>